<name>A0A9D4UJA0_ADICA</name>
<dbReference type="Pfam" id="PF14388">
    <property type="entry name" value="DUF4419"/>
    <property type="match status" value="1"/>
</dbReference>
<dbReference type="InterPro" id="IPR025533">
    <property type="entry name" value="DUF4419"/>
</dbReference>
<organism evidence="1 2">
    <name type="scientific">Adiantum capillus-veneris</name>
    <name type="common">Maidenhair fern</name>
    <dbReference type="NCBI Taxonomy" id="13818"/>
    <lineage>
        <taxon>Eukaryota</taxon>
        <taxon>Viridiplantae</taxon>
        <taxon>Streptophyta</taxon>
        <taxon>Embryophyta</taxon>
        <taxon>Tracheophyta</taxon>
        <taxon>Polypodiopsida</taxon>
        <taxon>Polypodiidae</taxon>
        <taxon>Polypodiales</taxon>
        <taxon>Pteridineae</taxon>
        <taxon>Pteridaceae</taxon>
        <taxon>Vittarioideae</taxon>
        <taxon>Adiantum</taxon>
    </lineage>
</organism>
<keyword evidence="2" id="KW-1185">Reference proteome</keyword>
<evidence type="ECO:0000313" key="2">
    <source>
        <dbReference type="Proteomes" id="UP000886520"/>
    </source>
</evidence>
<dbReference type="EMBL" id="JABFUD020000016">
    <property type="protein sequence ID" value="KAI5068747.1"/>
    <property type="molecule type" value="Genomic_DNA"/>
</dbReference>
<comment type="caution">
    <text evidence="1">The sequence shown here is derived from an EMBL/GenBank/DDBJ whole genome shotgun (WGS) entry which is preliminary data.</text>
</comment>
<dbReference type="OrthoDB" id="75956at2759"/>
<protein>
    <submittedName>
        <fullName evidence="1">Uncharacterized protein</fullName>
    </submittedName>
</protein>
<sequence length="384" mass="42271">MGVIRARAEQELITAMASPAGITFTVSAHPAQPFTPPGFRPASHSDGPLLMLSSLREYKQEACHTVLQASPVSIPTFQPSAHGFVRAVVKAYCSHHNLVIRPDDVWFAILVQFGFYVNANAEAFRSLFVAHQGKKELTVCQAASLQTADYARLAHGMVSQLRANITDLTFCDWVLPCFSTTTHNDTIVASVALMATMKKYFDYKFRLCCGIPQVTLAGTVQDWEEIDVRIDRLETGGYGKVCSDWASMLKKITGQFVQTSRNSIDTEFWSQICHYTSGGSGPSYLSGWITAFCVFDGEGNWQATKFSIPGSRLSGYVQPQKLDFPVIDMSDIPPGYITVDVTVDDNGKEHKTLMFAGHMGYDIVQEGKGIAPKLAWAITLKGEK</sequence>
<evidence type="ECO:0000313" key="1">
    <source>
        <dbReference type="EMBL" id="KAI5068747.1"/>
    </source>
</evidence>
<dbReference type="PANTHER" id="PTHR31252">
    <property type="entry name" value="DUF4419 DOMAIN-CONTAINING PROTEIN"/>
    <property type="match status" value="1"/>
</dbReference>
<dbReference type="Proteomes" id="UP000886520">
    <property type="component" value="Chromosome 16"/>
</dbReference>
<dbReference type="AlphaFoldDB" id="A0A9D4UJA0"/>
<accession>A0A9D4UJA0</accession>
<reference evidence="1" key="1">
    <citation type="submission" date="2021-01" db="EMBL/GenBank/DDBJ databases">
        <title>Adiantum capillus-veneris genome.</title>
        <authorList>
            <person name="Fang Y."/>
            <person name="Liao Q."/>
        </authorList>
    </citation>
    <scope>NUCLEOTIDE SEQUENCE</scope>
    <source>
        <strain evidence="1">H3</strain>
        <tissue evidence="1">Leaf</tissue>
    </source>
</reference>
<proteinExistence type="predicted"/>
<gene>
    <name evidence="1" type="ORF">GOP47_0017092</name>
</gene>
<dbReference type="PANTHER" id="PTHR31252:SF11">
    <property type="entry name" value="DUF4419 DOMAIN-CONTAINING PROTEIN"/>
    <property type="match status" value="1"/>
</dbReference>